<dbReference type="Pfam" id="PF13505">
    <property type="entry name" value="OMP_b-brl"/>
    <property type="match status" value="1"/>
</dbReference>
<reference evidence="3 4" key="1">
    <citation type="submission" date="2018-12" db="EMBL/GenBank/DDBJ databases">
        <title>Complete genome of Nonlabens sp. MJ115.</title>
        <authorList>
            <person name="Choi H.S."/>
            <person name="Jung J."/>
        </authorList>
    </citation>
    <scope>NUCLEOTIDE SEQUENCE [LARGE SCALE GENOMIC DNA]</scope>
    <source>
        <strain evidence="3 4">MJ115</strain>
    </source>
</reference>
<evidence type="ECO:0000313" key="3">
    <source>
        <dbReference type="EMBL" id="AZQ43023.1"/>
    </source>
</evidence>
<dbReference type="InterPro" id="IPR011250">
    <property type="entry name" value="OMP/PagP_B-barrel"/>
</dbReference>
<name>A0A3S9MV43_9FLAO</name>
<dbReference type="Proteomes" id="UP000279600">
    <property type="component" value="Chromosome"/>
</dbReference>
<dbReference type="EMBL" id="CP034549">
    <property type="protein sequence ID" value="AZQ43023.1"/>
    <property type="molecule type" value="Genomic_DNA"/>
</dbReference>
<evidence type="ECO:0000256" key="1">
    <source>
        <dbReference type="ARBA" id="ARBA00022729"/>
    </source>
</evidence>
<dbReference type="AlphaFoldDB" id="A0A3S9MV43"/>
<proteinExistence type="predicted"/>
<dbReference type="SUPFAM" id="SSF56925">
    <property type="entry name" value="OMPA-like"/>
    <property type="match status" value="1"/>
</dbReference>
<evidence type="ECO:0000313" key="4">
    <source>
        <dbReference type="Proteomes" id="UP000279600"/>
    </source>
</evidence>
<accession>A0A3S9MV43</accession>
<dbReference type="KEGG" id="noj:EJ995_01795"/>
<dbReference type="Gene3D" id="2.40.160.20">
    <property type="match status" value="1"/>
</dbReference>
<protein>
    <recommendedName>
        <fullName evidence="2">Outer membrane protein beta-barrel domain-containing protein</fullName>
    </recommendedName>
</protein>
<organism evidence="3 4">
    <name type="scientific">Nonlabens ponticola</name>
    <dbReference type="NCBI Taxonomy" id="2496866"/>
    <lineage>
        <taxon>Bacteria</taxon>
        <taxon>Pseudomonadati</taxon>
        <taxon>Bacteroidota</taxon>
        <taxon>Flavobacteriia</taxon>
        <taxon>Flavobacteriales</taxon>
        <taxon>Flavobacteriaceae</taxon>
        <taxon>Nonlabens</taxon>
    </lineage>
</organism>
<dbReference type="OrthoDB" id="945117at2"/>
<dbReference type="InterPro" id="IPR027385">
    <property type="entry name" value="Beta-barrel_OMP"/>
</dbReference>
<keyword evidence="1" id="KW-0732">Signal</keyword>
<evidence type="ECO:0000259" key="2">
    <source>
        <dbReference type="Pfam" id="PF13505"/>
    </source>
</evidence>
<sequence length="234" mass="25849">MEATSLMHIPNYKDYSYLCIHLIKLTMKKIIFAMTILSSAVLFAQEEEEKTSFISQGTYELTGAVSFSSSNSENDSFESDDLSFGFIPQLGLAVSDDLVIGLGLGFTYNESESSSSFSQITNTSYARSYSFRPYVKKYFSLSENFALNIQGEVEYFISNQESNSFSADIDGFSIGLRPGISYSLNDAFALQAQVGSLGYATANIEPEFGEESTSSSFGFNLNMQQVNIGVSYFF</sequence>
<feature type="domain" description="Outer membrane protein beta-barrel" evidence="2">
    <location>
        <begin position="53"/>
        <end position="234"/>
    </location>
</feature>
<gene>
    <name evidence="3" type="ORF">EJ995_01795</name>
</gene>
<keyword evidence="4" id="KW-1185">Reference proteome</keyword>